<evidence type="ECO:0000313" key="1">
    <source>
        <dbReference type="EMBL" id="KAK2821189.1"/>
    </source>
</evidence>
<gene>
    <name evidence="1" type="ORF">Q7C36_020532</name>
</gene>
<dbReference type="EMBL" id="JAVHJS010000022">
    <property type="protein sequence ID" value="KAK2821189.1"/>
    <property type="molecule type" value="Genomic_DNA"/>
</dbReference>
<evidence type="ECO:0000313" key="2">
    <source>
        <dbReference type="Proteomes" id="UP001187315"/>
    </source>
</evidence>
<dbReference type="Proteomes" id="UP001187315">
    <property type="component" value="Unassembled WGS sequence"/>
</dbReference>
<protein>
    <submittedName>
        <fullName evidence="1">Uncharacterized protein</fullName>
    </submittedName>
</protein>
<name>A0AA88IW09_TACVA</name>
<reference evidence="1" key="1">
    <citation type="submission" date="2023-08" db="EMBL/GenBank/DDBJ databases">
        <title>Pelteobagrus vachellii genome.</title>
        <authorList>
            <person name="Liu H."/>
        </authorList>
    </citation>
    <scope>NUCLEOTIDE SEQUENCE</scope>
    <source>
        <strain evidence="1">PRFRI_2022a</strain>
        <tissue evidence="1">Muscle</tissue>
    </source>
</reference>
<keyword evidence="2" id="KW-1185">Reference proteome</keyword>
<dbReference type="AlphaFoldDB" id="A0AA88IW09"/>
<proteinExistence type="predicted"/>
<organism evidence="1 2">
    <name type="scientific">Tachysurus vachellii</name>
    <name type="common">Darkbarbel catfish</name>
    <name type="synonym">Pelteobagrus vachellii</name>
    <dbReference type="NCBI Taxonomy" id="175792"/>
    <lineage>
        <taxon>Eukaryota</taxon>
        <taxon>Metazoa</taxon>
        <taxon>Chordata</taxon>
        <taxon>Craniata</taxon>
        <taxon>Vertebrata</taxon>
        <taxon>Euteleostomi</taxon>
        <taxon>Actinopterygii</taxon>
        <taxon>Neopterygii</taxon>
        <taxon>Teleostei</taxon>
        <taxon>Ostariophysi</taxon>
        <taxon>Siluriformes</taxon>
        <taxon>Bagridae</taxon>
        <taxon>Tachysurus</taxon>
    </lineage>
</organism>
<comment type="caution">
    <text evidence="1">The sequence shown here is derived from an EMBL/GenBank/DDBJ whole genome shotgun (WGS) entry which is preliminary data.</text>
</comment>
<accession>A0AA88IW09</accession>
<sequence length="90" mass="9931">MLNLDNIPCLTHSDGQLDSGASPASNFPLIPKLTHFPNCFMSSPCLTNMLPDSVKLKNKLTMLIFPRGPIRRDGLRYPSPRLRSHAALGD</sequence>